<keyword evidence="3" id="KW-1185">Reference proteome</keyword>
<dbReference type="AlphaFoldDB" id="A0A4C1YS39"/>
<organism evidence="2 3">
    <name type="scientific">Eumeta variegata</name>
    <name type="common">Bagworm moth</name>
    <name type="synonym">Eumeta japonica</name>
    <dbReference type="NCBI Taxonomy" id="151549"/>
    <lineage>
        <taxon>Eukaryota</taxon>
        <taxon>Metazoa</taxon>
        <taxon>Ecdysozoa</taxon>
        <taxon>Arthropoda</taxon>
        <taxon>Hexapoda</taxon>
        <taxon>Insecta</taxon>
        <taxon>Pterygota</taxon>
        <taxon>Neoptera</taxon>
        <taxon>Endopterygota</taxon>
        <taxon>Lepidoptera</taxon>
        <taxon>Glossata</taxon>
        <taxon>Ditrysia</taxon>
        <taxon>Tineoidea</taxon>
        <taxon>Psychidae</taxon>
        <taxon>Oiketicinae</taxon>
        <taxon>Eumeta</taxon>
    </lineage>
</organism>
<protein>
    <submittedName>
        <fullName evidence="2">Uncharacterized protein</fullName>
    </submittedName>
</protein>
<dbReference type="Proteomes" id="UP000299102">
    <property type="component" value="Unassembled WGS sequence"/>
</dbReference>
<gene>
    <name evidence="2" type="ORF">EVAR_58745_1</name>
</gene>
<evidence type="ECO:0000256" key="1">
    <source>
        <dbReference type="SAM" id="MobiDB-lite"/>
    </source>
</evidence>
<sequence length="112" mass="12390">MGQPIDRLRVPVPTADSIWIRGLNIQNYTRASKAVRRVQAGRSRGPVFAREGVATPSPAANDNRISPPHETIARDTVHLCSTSRYKSRNFSIAISAGLRAERVVRLLWAPCD</sequence>
<accession>A0A4C1YS39</accession>
<name>A0A4C1YS39_EUMVA</name>
<dbReference type="EMBL" id="BGZK01001399">
    <property type="protein sequence ID" value="GBP79076.1"/>
    <property type="molecule type" value="Genomic_DNA"/>
</dbReference>
<evidence type="ECO:0000313" key="2">
    <source>
        <dbReference type="EMBL" id="GBP79076.1"/>
    </source>
</evidence>
<comment type="caution">
    <text evidence="2">The sequence shown here is derived from an EMBL/GenBank/DDBJ whole genome shotgun (WGS) entry which is preliminary data.</text>
</comment>
<proteinExistence type="predicted"/>
<feature type="region of interest" description="Disordered" evidence="1">
    <location>
        <begin position="49"/>
        <end position="68"/>
    </location>
</feature>
<reference evidence="2 3" key="1">
    <citation type="journal article" date="2019" name="Commun. Biol.">
        <title>The bagworm genome reveals a unique fibroin gene that provides high tensile strength.</title>
        <authorList>
            <person name="Kono N."/>
            <person name="Nakamura H."/>
            <person name="Ohtoshi R."/>
            <person name="Tomita M."/>
            <person name="Numata K."/>
            <person name="Arakawa K."/>
        </authorList>
    </citation>
    <scope>NUCLEOTIDE SEQUENCE [LARGE SCALE GENOMIC DNA]</scope>
</reference>
<evidence type="ECO:0000313" key="3">
    <source>
        <dbReference type="Proteomes" id="UP000299102"/>
    </source>
</evidence>